<dbReference type="InterPro" id="IPR032808">
    <property type="entry name" value="DoxX"/>
</dbReference>
<name>A0ABU1R527_9BACT</name>
<feature type="transmembrane region" description="Helical" evidence="5">
    <location>
        <begin position="81"/>
        <end position="101"/>
    </location>
</feature>
<evidence type="ECO:0000256" key="5">
    <source>
        <dbReference type="SAM" id="Phobius"/>
    </source>
</evidence>
<keyword evidence="7" id="KW-1185">Reference proteome</keyword>
<dbReference type="RefSeq" id="WP_309990461.1">
    <property type="nucleotide sequence ID" value="NZ_JAVDTI010000007.1"/>
</dbReference>
<evidence type="ECO:0000313" key="6">
    <source>
        <dbReference type="EMBL" id="MDR6808514.1"/>
    </source>
</evidence>
<evidence type="ECO:0000256" key="4">
    <source>
        <dbReference type="ARBA" id="ARBA00023136"/>
    </source>
</evidence>
<evidence type="ECO:0000256" key="1">
    <source>
        <dbReference type="ARBA" id="ARBA00004141"/>
    </source>
</evidence>
<evidence type="ECO:0000256" key="2">
    <source>
        <dbReference type="ARBA" id="ARBA00022692"/>
    </source>
</evidence>
<proteinExistence type="predicted"/>
<dbReference type="Proteomes" id="UP001264980">
    <property type="component" value="Unassembled WGS sequence"/>
</dbReference>
<feature type="transmembrane region" description="Helical" evidence="5">
    <location>
        <begin position="107"/>
        <end position="123"/>
    </location>
</feature>
<evidence type="ECO:0008006" key="8">
    <source>
        <dbReference type="Google" id="ProtNLM"/>
    </source>
</evidence>
<keyword evidence="3 5" id="KW-1133">Transmembrane helix</keyword>
<sequence>MAIRKFSKGLHIALWLTQVLLSVTLVWGAWMKLFQPAEALSAIWPWTGQVPPLLVKLTGIADLLAGVGLVLPALTNIRPAFTFVAAAGVVVLMVCAMVFHLSRGESPVFNIVFGALAAWVAWGRQEGAASLC</sequence>
<organism evidence="6 7">
    <name type="scientific">Dyadobacter fermentans</name>
    <dbReference type="NCBI Taxonomy" id="94254"/>
    <lineage>
        <taxon>Bacteria</taxon>
        <taxon>Pseudomonadati</taxon>
        <taxon>Bacteroidota</taxon>
        <taxon>Cytophagia</taxon>
        <taxon>Cytophagales</taxon>
        <taxon>Spirosomataceae</taxon>
        <taxon>Dyadobacter</taxon>
    </lineage>
</organism>
<comment type="subcellular location">
    <subcellularLocation>
        <location evidence="1">Membrane</location>
        <topology evidence="1">Multi-pass membrane protein</topology>
    </subcellularLocation>
</comment>
<dbReference type="Pfam" id="PF13564">
    <property type="entry name" value="DoxX_2"/>
    <property type="match status" value="1"/>
</dbReference>
<feature type="transmembrane region" description="Helical" evidence="5">
    <location>
        <begin position="53"/>
        <end position="74"/>
    </location>
</feature>
<keyword evidence="2 5" id="KW-0812">Transmembrane</keyword>
<comment type="caution">
    <text evidence="6">The sequence shown here is derived from an EMBL/GenBank/DDBJ whole genome shotgun (WGS) entry which is preliminary data.</text>
</comment>
<reference evidence="6 7" key="1">
    <citation type="submission" date="2023-07" db="EMBL/GenBank/DDBJ databases">
        <title>Sorghum-associated microbial communities from plants grown in Nebraska, USA.</title>
        <authorList>
            <person name="Schachtman D."/>
        </authorList>
    </citation>
    <scope>NUCLEOTIDE SEQUENCE [LARGE SCALE GENOMIC DNA]</scope>
    <source>
        <strain evidence="6 7">BE57</strain>
    </source>
</reference>
<gene>
    <name evidence="6" type="ORF">J2W84_005578</name>
</gene>
<dbReference type="EMBL" id="JAVDTI010000007">
    <property type="protein sequence ID" value="MDR6808514.1"/>
    <property type="molecule type" value="Genomic_DNA"/>
</dbReference>
<feature type="transmembrane region" description="Helical" evidence="5">
    <location>
        <begin position="12"/>
        <end position="33"/>
    </location>
</feature>
<accession>A0ABU1R527</accession>
<protein>
    <recommendedName>
        <fullName evidence="8">DoxX family protein</fullName>
    </recommendedName>
</protein>
<keyword evidence="4 5" id="KW-0472">Membrane</keyword>
<evidence type="ECO:0000313" key="7">
    <source>
        <dbReference type="Proteomes" id="UP001264980"/>
    </source>
</evidence>
<evidence type="ECO:0000256" key="3">
    <source>
        <dbReference type="ARBA" id="ARBA00022989"/>
    </source>
</evidence>